<keyword evidence="2" id="KW-1185">Reference proteome</keyword>
<dbReference type="Proteomes" id="UP000004935">
    <property type="component" value="Unassembled WGS sequence"/>
</dbReference>
<protein>
    <submittedName>
        <fullName evidence="1">Uncharacterized protein</fullName>
    </submittedName>
</protein>
<evidence type="ECO:0000313" key="2">
    <source>
        <dbReference type="Proteomes" id="UP000004935"/>
    </source>
</evidence>
<reference evidence="1" key="1">
    <citation type="submission" date="2007-11" db="EMBL/GenBank/DDBJ databases">
        <authorList>
            <person name="Fulton L."/>
            <person name="Clifton S."/>
            <person name="Fulton B."/>
            <person name="Xu J."/>
            <person name="Minx P."/>
            <person name="Pepin K.H."/>
            <person name="Johnson M."/>
            <person name="Thiruvilangam P."/>
            <person name="Bhonagiri V."/>
            <person name="Nash W.E."/>
            <person name="Mardis E.R."/>
            <person name="Wilson R.K."/>
        </authorList>
    </citation>
    <scope>NUCLEOTIDE SEQUENCE [LARGE SCALE GENOMIC DNA]</scope>
    <source>
        <strain evidence="1">DSM 14662</strain>
    </source>
</reference>
<name>B0MC50_ANACD</name>
<dbReference type="STRING" id="411490.ANACAC_01141"/>
<gene>
    <name evidence="1" type="ORF">ANACAC_01141</name>
</gene>
<reference evidence="1" key="2">
    <citation type="submission" date="2013-11" db="EMBL/GenBank/DDBJ databases">
        <title>Draft genome sequence of Anaerostipes caccae (DSM 14662).</title>
        <authorList>
            <person name="Sudarsanam P."/>
            <person name="Ley R."/>
            <person name="Guruge J."/>
            <person name="Turnbaugh P.J."/>
            <person name="Mahowald M."/>
            <person name="Liep D."/>
            <person name="Gordon J."/>
        </authorList>
    </citation>
    <scope>NUCLEOTIDE SEQUENCE</scope>
    <source>
        <strain evidence="1">DSM 14662</strain>
    </source>
</reference>
<dbReference type="EMBL" id="ABAX03000012">
    <property type="protein sequence ID" value="EDR97520.1"/>
    <property type="molecule type" value="Genomic_DNA"/>
</dbReference>
<sequence>MQDGHGISLKTGKEWIKIEYVKINSAKIKTQSRPVVRAQR</sequence>
<evidence type="ECO:0000313" key="1">
    <source>
        <dbReference type="EMBL" id="EDR97520.1"/>
    </source>
</evidence>
<comment type="caution">
    <text evidence="1">The sequence shown here is derived from an EMBL/GenBank/DDBJ whole genome shotgun (WGS) entry which is preliminary data.</text>
</comment>
<proteinExistence type="predicted"/>
<organism evidence="1 2">
    <name type="scientific">Anaerostipes caccae (strain DSM 14662 / CCUG 47493 / JCM 13470 / NCIMB 13811 / L1-92)</name>
    <dbReference type="NCBI Taxonomy" id="411490"/>
    <lineage>
        <taxon>Bacteria</taxon>
        <taxon>Bacillati</taxon>
        <taxon>Bacillota</taxon>
        <taxon>Clostridia</taxon>
        <taxon>Lachnospirales</taxon>
        <taxon>Lachnospiraceae</taxon>
        <taxon>Anaerostipes</taxon>
    </lineage>
</organism>
<accession>B0MC50</accession>
<dbReference type="HOGENOM" id="CLU_3283895_0_0_9"/>
<dbReference type="AlphaFoldDB" id="B0MC50"/>